<reference evidence="4 5" key="1">
    <citation type="submission" date="2017-09" db="EMBL/GenBank/DDBJ databases">
        <authorList>
            <person name="Ehlers B."/>
            <person name="Leendertz F.H."/>
        </authorList>
    </citation>
    <scope>NUCLEOTIDE SEQUENCE [LARGE SCALE GENOMIC DNA]</scope>
    <source>
        <strain evidence="4 5">DSM 27208</strain>
    </source>
</reference>
<protein>
    <submittedName>
        <fullName evidence="4">NADP-dependent 3-hydroxy acid dehydrogenase YdfG</fullName>
    </submittedName>
</protein>
<evidence type="ECO:0000256" key="2">
    <source>
        <dbReference type="ARBA" id="ARBA00023002"/>
    </source>
</evidence>
<dbReference type="CDD" id="cd05374">
    <property type="entry name" value="17beta-HSD-like_SDR_c"/>
    <property type="match status" value="1"/>
</dbReference>
<dbReference type="InterPro" id="IPR036291">
    <property type="entry name" value="NAD(P)-bd_dom_sf"/>
</dbReference>
<dbReference type="PRINTS" id="PR00080">
    <property type="entry name" value="SDRFAMILY"/>
</dbReference>
<dbReference type="EMBL" id="OBEJ01000002">
    <property type="protein sequence ID" value="SNZ13044.1"/>
    <property type="molecule type" value="Genomic_DNA"/>
</dbReference>
<proteinExistence type="inferred from homology"/>
<evidence type="ECO:0000256" key="1">
    <source>
        <dbReference type="ARBA" id="ARBA00006484"/>
    </source>
</evidence>
<keyword evidence="5" id="KW-1185">Reference proteome</keyword>
<comment type="similarity">
    <text evidence="1 3">Belongs to the short-chain dehydrogenases/reductases (SDR) family.</text>
</comment>
<dbReference type="InterPro" id="IPR020904">
    <property type="entry name" value="Sc_DH/Rdtase_CS"/>
</dbReference>
<sequence>MADTESDESVGDDERSGQSVRKTALITGCSSGIGRETALQFLDEEWTVYATARDLDDISDLADAGCETAELDVTDENQCRAVVEQAISETGRIDCLVNNAGYGQLGPIEEVPTEVVSEQFDVNVYGPHRLIRAVLPHMRERRTGTIVNVSSVAGRISYPGNGVYCGSKFALEAMSDALRAEVDPFDIDVVLVEPGPVDTQFENRAVESADEGAERSGAYEWFYDLVEDSQVLGGGGVGAVSAGEVADSILDAATRTAPPARYPVGPVAKYGVFARFLPDAMQDKLYGVVRKLV</sequence>
<dbReference type="InterPro" id="IPR002347">
    <property type="entry name" value="SDR_fam"/>
</dbReference>
<dbReference type="OrthoDB" id="10157at2157"/>
<dbReference type="RefSeq" id="WP_097008935.1">
    <property type="nucleotide sequence ID" value="NZ_OBEJ01000002.1"/>
</dbReference>
<dbReference type="PANTHER" id="PTHR44169">
    <property type="entry name" value="NADPH-DEPENDENT 1-ACYLDIHYDROXYACETONE PHOSPHATE REDUCTASE"/>
    <property type="match status" value="1"/>
</dbReference>
<evidence type="ECO:0000256" key="3">
    <source>
        <dbReference type="RuleBase" id="RU000363"/>
    </source>
</evidence>
<dbReference type="Gene3D" id="3.40.50.720">
    <property type="entry name" value="NAD(P)-binding Rossmann-like Domain"/>
    <property type="match status" value="1"/>
</dbReference>
<gene>
    <name evidence="4" type="ORF">SAMN06269185_2024</name>
</gene>
<name>A0A285NU73_NATPI</name>
<dbReference type="GO" id="GO:0016491">
    <property type="term" value="F:oxidoreductase activity"/>
    <property type="evidence" value="ECO:0007669"/>
    <property type="project" value="UniProtKB-KW"/>
</dbReference>
<dbReference type="PRINTS" id="PR00081">
    <property type="entry name" value="GDHRDH"/>
</dbReference>
<dbReference type="Pfam" id="PF00106">
    <property type="entry name" value="adh_short"/>
    <property type="match status" value="1"/>
</dbReference>
<dbReference type="Proteomes" id="UP000219453">
    <property type="component" value="Unassembled WGS sequence"/>
</dbReference>
<keyword evidence="2" id="KW-0560">Oxidoreductase</keyword>
<accession>A0A285NU73</accession>
<dbReference type="SUPFAM" id="SSF51735">
    <property type="entry name" value="NAD(P)-binding Rossmann-fold domains"/>
    <property type="match status" value="1"/>
</dbReference>
<dbReference type="PANTHER" id="PTHR44169:SF6">
    <property type="entry name" value="NADPH-DEPENDENT 1-ACYLDIHYDROXYACETONE PHOSPHATE REDUCTASE"/>
    <property type="match status" value="1"/>
</dbReference>
<evidence type="ECO:0000313" key="4">
    <source>
        <dbReference type="EMBL" id="SNZ13044.1"/>
    </source>
</evidence>
<dbReference type="PROSITE" id="PS00061">
    <property type="entry name" value="ADH_SHORT"/>
    <property type="match status" value="1"/>
</dbReference>
<evidence type="ECO:0000313" key="5">
    <source>
        <dbReference type="Proteomes" id="UP000219453"/>
    </source>
</evidence>
<organism evidence="4 5">
    <name type="scientific">Natronoarchaeum philippinense</name>
    <dbReference type="NCBI Taxonomy" id="558529"/>
    <lineage>
        <taxon>Archaea</taxon>
        <taxon>Methanobacteriati</taxon>
        <taxon>Methanobacteriota</taxon>
        <taxon>Stenosarchaea group</taxon>
        <taxon>Halobacteria</taxon>
        <taxon>Halobacteriales</taxon>
        <taxon>Natronoarchaeaceae</taxon>
    </lineage>
</organism>
<dbReference type="AlphaFoldDB" id="A0A285NU73"/>